<proteinExistence type="predicted"/>
<dbReference type="OrthoDB" id="65274at2759"/>
<protein>
    <submittedName>
        <fullName evidence="1">Uncharacterized protein</fullName>
    </submittedName>
</protein>
<dbReference type="Pfam" id="PF13637">
    <property type="entry name" value="Ank_4"/>
    <property type="match status" value="1"/>
</dbReference>
<sequence length="154" mass="17616">MIDIGVGNLLPYFDSDRAMDVAVKILMWKEAIWGQLQVLMYLHLRSAFGCTSRAMDYAAAYGHVDCVAFLRIHRNEGCSQQALMYAAANGHLECVKYLWRHPPPTQWHFATQAEEAARANKHWAVVKFLRRSLNNRTTSSLQHRATKLLGLLWS</sequence>
<dbReference type="InterPro" id="IPR052050">
    <property type="entry name" value="SecEffector_AnkRepeat"/>
</dbReference>
<dbReference type="InterPro" id="IPR036770">
    <property type="entry name" value="Ankyrin_rpt-contain_sf"/>
</dbReference>
<evidence type="ECO:0000313" key="1">
    <source>
        <dbReference type="EMBL" id="OQS02830.1"/>
    </source>
</evidence>
<dbReference type="EMBL" id="JNBS01001072">
    <property type="protein sequence ID" value="OQS02830.1"/>
    <property type="molecule type" value="Genomic_DNA"/>
</dbReference>
<dbReference type="PANTHER" id="PTHR46586:SF3">
    <property type="entry name" value="ANKYRIN REPEAT-CONTAINING PROTEIN"/>
    <property type="match status" value="1"/>
</dbReference>
<dbReference type="SUPFAM" id="SSF48403">
    <property type="entry name" value="Ankyrin repeat"/>
    <property type="match status" value="1"/>
</dbReference>
<organism evidence="1 2">
    <name type="scientific">Thraustotheca clavata</name>
    <dbReference type="NCBI Taxonomy" id="74557"/>
    <lineage>
        <taxon>Eukaryota</taxon>
        <taxon>Sar</taxon>
        <taxon>Stramenopiles</taxon>
        <taxon>Oomycota</taxon>
        <taxon>Saprolegniomycetes</taxon>
        <taxon>Saprolegniales</taxon>
        <taxon>Achlyaceae</taxon>
        <taxon>Thraustotheca</taxon>
    </lineage>
</organism>
<keyword evidence="2" id="KW-1185">Reference proteome</keyword>
<dbReference type="AlphaFoldDB" id="A0A1V9ZYG0"/>
<name>A0A1V9ZYG0_9STRA</name>
<dbReference type="Gene3D" id="1.25.40.20">
    <property type="entry name" value="Ankyrin repeat-containing domain"/>
    <property type="match status" value="1"/>
</dbReference>
<comment type="caution">
    <text evidence="1">The sequence shown here is derived from an EMBL/GenBank/DDBJ whole genome shotgun (WGS) entry which is preliminary data.</text>
</comment>
<evidence type="ECO:0000313" key="2">
    <source>
        <dbReference type="Proteomes" id="UP000243217"/>
    </source>
</evidence>
<dbReference type="InterPro" id="IPR002110">
    <property type="entry name" value="Ankyrin_rpt"/>
</dbReference>
<reference evidence="1 2" key="1">
    <citation type="journal article" date="2014" name="Genome Biol. Evol.">
        <title>The secreted proteins of Achlya hypogyna and Thraustotheca clavata identify the ancestral oomycete secretome and reveal gene acquisitions by horizontal gene transfer.</title>
        <authorList>
            <person name="Misner I."/>
            <person name="Blouin N."/>
            <person name="Leonard G."/>
            <person name="Richards T.A."/>
            <person name="Lane C.E."/>
        </authorList>
    </citation>
    <scope>NUCLEOTIDE SEQUENCE [LARGE SCALE GENOMIC DNA]</scope>
    <source>
        <strain evidence="1 2">ATCC 34112</strain>
    </source>
</reference>
<dbReference type="PANTHER" id="PTHR46586">
    <property type="entry name" value="ANKYRIN REPEAT-CONTAINING PROTEIN"/>
    <property type="match status" value="1"/>
</dbReference>
<accession>A0A1V9ZYG0</accession>
<dbReference type="Proteomes" id="UP000243217">
    <property type="component" value="Unassembled WGS sequence"/>
</dbReference>
<gene>
    <name evidence="1" type="ORF">THRCLA_21312</name>
</gene>